<feature type="region of interest" description="Disordered" evidence="9">
    <location>
        <begin position="185"/>
        <end position="232"/>
    </location>
</feature>
<keyword evidence="6 8" id="KW-1133">Transmembrane helix</keyword>
<reference evidence="13" key="1">
    <citation type="journal article" date="2013" name="Genome Announc.">
        <title>Genome sequence of the basidiomycetous yeast Pseudozyma antarctica T-34, a producer of the glycolipid biosurfactants mannosylerythritol lipids.</title>
        <authorList>
            <person name="Morita T."/>
            <person name="Koike H."/>
            <person name="Koyama Y."/>
            <person name="Hagiwara H."/>
            <person name="Ito E."/>
            <person name="Fukuoka T."/>
            <person name="Imura T."/>
            <person name="Machida M."/>
            <person name="Kitamoto D."/>
        </authorList>
    </citation>
    <scope>NUCLEOTIDE SEQUENCE [LARGE SCALE GENOMIC DNA]</scope>
    <source>
        <strain evidence="13">T-34</strain>
    </source>
</reference>
<protein>
    <submittedName>
        <fullName evidence="12">Tryptophan-rich basic nuclear protein</fullName>
    </submittedName>
</protein>
<keyword evidence="11" id="KW-0732">Signal</keyword>
<dbReference type="GO" id="GO:0043495">
    <property type="term" value="F:protein-membrane adaptor activity"/>
    <property type="evidence" value="ECO:0007669"/>
    <property type="project" value="TreeGrafter"/>
</dbReference>
<evidence type="ECO:0000313" key="12">
    <source>
        <dbReference type="EMBL" id="GAC74060.1"/>
    </source>
</evidence>
<evidence type="ECO:0000256" key="6">
    <source>
        <dbReference type="ARBA" id="ARBA00022989"/>
    </source>
</evidence>
<evidence type="ECO:0000256" key="2">
    <source>
        <dbReference type="ARBA" id="ARBA00010799"/>
    </source>
</evidence>
<comment type="subcellular location">
    <subcellularLocation>
        <location evidence="1">Endoplasmic reticulum membrane</location>
        <topology evidence="1">Multi-pass membrane protein</topology>
    </subcellularLocation>
</comment>
<evidence type="ECO:0000313" key="13">
    <source>
        <dbReference type="Proteomes" id="UP000011976"/>
    </source>
</evidence>
<dbReference type="GO" id="GO:0043529">
    <property type="term" value="C:GET complex"/>
    <property type="evidence" value="ECO:0007669"/>
    <property type="project" value="InterPro"/>
</dbReference>
<name>M9M1X6_PSEA3</name>
<keyword evidence="5 8" id="KW-0256">Endoplasmic reticulum</keyword>
<comment type="caution">
    <text evidence="8">Lacks conserved residue(s) required for the propagation of feature annotation.</text>
</comment>
<evidence type="ECO:0000256" key="9">
    <source>
        <dbReference type="SAM" id="MobiDB-lite"/>
    </source>
</evidence>
<dbReference type="EMBL" id="DF196775">
    <property type="protein sequence ID" value="GAC74060.1"/>
    <property type="molecule type" value="Genomic_DNA"/>
</dbReference>
<feature type="compositionally biased region" description="Polar residues" evidence="9">
    <location>
        <begin position="204"/>
        <end position="213"/>
    </location>
</feature>
<feature type="chain" id="PRO_5004100611" evidence="11">
    <location>
        <begin position="20"/>
        <end position="232"/>
    </location>
</feature>
<dbReference type="InterPro" id="IPR029012">
    <property type="entry name" value="Helix_hairpin_bin_sf"/>
</dbReference>
<sequence length="232" mass="25825">MHPAVVIFVSVVVVQCISALGKERLQEALWFIFASVFHRSTLSSQRALRKEIYSTKQELATTSSQDQFAKWAKLRRRVDKGLADLERTNADVARAKSTFGMLFKAVMFVITTVVPFCVTSWYSKTPIFWLPPTKHSWFGPVGWFLALPRAPKGAISSTVWQMVCSRTIIALASALTNLVPGKKEEVLVEKPESQPTQSHEKTQAKTSATQAGAQSDARKRTHAQSASEKTEL</sequence>
<dbReference type="GO" id="GO:0005789">
    <property type="term" value="C:endoplasmic reticulum membrane"/>
    <property type="evidence" value="ECO:0007669"/>
    <property type="project" value="UniProtKB-SubCell"/>
</dbReference>
<evidence type="ECO:0000256" key="1">
    <source>
        <dbReference type="ARBA" id="ARBA00004477"/>
    </source>
</evidence>
<dbReference type="InterPro" id="IPR027538">
    <property type="entry name" value="Get1_fungi"/>
</dbReference>
<dbReference type="PANTHER" id="PTHR42650:SF1">
    <property type="entry name" value="GUIDED ENTRY OF TAIL-ANCHORED PROTEINS FACTOR 1"/>
    <property type="match status" value="1"/>
</dbReference>
<evidence type="ECO:0000256" key="4">
    <source>
        <dbReference type="ARBA" id="ARBA00022692"/>
    </source>
</evidence>
<keyword evidence="3 8" id="KW-0813">Transport</keyword>
<dbReference type="InterPro" id="IPR028945">
    <property type="entry name" value="Get1"/>
</dbReference>
<keyword evidence="7 8" id="KW-0472">Membrane</keyword>
<proteinExistence type="inferred from homology"/>
<feature type="topological domain" description="Cytoplasmic" evidence="8">
    <location>
        <begin position="172"/>
        <end position="232"/>
    </location>
</feature>
<dbReference type="HAMAP" id="MF_03113">
    <property type="entry name" value="Get1"/>
    <property type="match status" value="1"/>
</dbReference>
<feature type="transmembrane region" description="Helical" evidence="10">
    <location>
        <begin position="102"/>
        <end position="122"/>
    </location>
</feature>
<dbReference type="STRING" id="1151754.M9M1X6"/>
<evidence type="ECO:0000256" key="11">
    <source>
        <dbReference type="SAM" id="SignalP"/>
    </source>
</evidence>
<feature type="compositionally biased region" description="Basic and acidic residues" evidence="9">
    <location>
        <begin position="185"/>
        <end position="203"/>
    </location>
</feature>
<evidence type="ECO:0000256" key="5">
    <source>
        <dbReference type="ARBA" id="ARBA00022824"/>
    </source>
</evidence>
<dbReference type="PANTHER" id="PTHR42650">
    <property type="entry name" value="TAIL-ANCHORED PROTEIN INSERTION RECEPTOR WRB"/>
    <property type="match status" value="1"/>
</dbReference>
<feature type="signal peptide" evidence="11">
    <location>
        <begin position="1"/>
        <end position="19"/>
    </location>
</feature>
<dbReference type="GO" id="GO:0071816">
    <property type="term" value="P:tail-anchored membrane protein insertion into ER membrane"/>
    <property type="evidence" value="ECO:0007669"/>
    <property type="project" value="InterPro"/>
</dbReference>
<dbReference type="Pfam" id="PF04420">
    <property type="entry name" value="CHD5"/>
    <property type="match status" value="1"/>
</dbReference>
<accession>M9M1X6</accession>
<evidence type="ECO:0000256" key="8">
    <source>
        <dbReference type="HAMAP-Rule" id="MF_03113"/>
    </source>
</evidence>
<feature type="compositionally biased region" description="Polar residues" evidence="9">
    <location>
        <begin position="223"/>
        <end position="232"/>
    </location>
</feature>
<dbReference type="Proteomes" id="UP000011976">
    <property type="component" value="Unassembled WGS sequence"/>
</dbReference>
<dbReference type="OrthoDB" id="69461at2759"/>
<dbReference type="AlphaFoldDB" id="M9M1X6"/>
<evidence type="ECO:0000256" key="7">
    <source>
        <dbReference type="ARBA" id="ARBA00023136"/>
    </source>
</evidence>
<evidence type="ECO:0000256" key="10">
    <source>
        <dbReference type="SAM" id="Phobius"/>
    </source>
</evidence>
<gene>
    <name evidence="8" type="primary">GET1</name>
    <name evidence="12" type="ORF">PANT_9c00430</name>
</gene>
<evidence type="ECO:0000256" key="3">
    <source>
        <dbReference type="ARBA" id="ARBA00022448"/>
    </source>
</evidence>
<dbReference type="Gene3D" id="1.10.287.660">
    <property type="entry name" value="Helix hairpin bin"/>
    <property type="match status" value="1"/>
</dbReference>
<organism evidence="12 13">
    <name type="scientific">Pseudozyma antarctica (strain T-34)</name>
    <name type="common">Yeast</name>
    <name type="synonym">Candida antarctica</name>
    <dbReference type="NCBI Taxonomy" id="1151754"/>
    <lineage>
        <taxon>Eukaryota</taxon>
        <taxon>Fungi</taxon>
        <taxon>Dikarya</taxon>
        <taxon>Basidiomycota</taxon>
        <taxon>Ustilaginomycotina</taxon>
        <taxon>Ustilaginomycetes</taxon>
        <taxon>Ustilaginales</taxon>
        <taxon>Ustilaginaceae</taxon>
        <taxon>Moesziomyces</taxon>
    </lineage>
</organism>
<feature type="topological domain" description="Lumenal" evidence="8">
    <location>
        <begin position="1"/>
        <end position="3"/>
    </location>
</feature>
<comment type="similarity">
    <text evidence="2 8">Belongs to the WRB/GET1 family.</text>
</comment>
<keyword evidence="4 8" id="KW-0812">Transmembrane</keyword>